<dbReference type="GO" id="GO:0046983">
    <property type="term" value="F:protein dimerization activity"/>
    <property type="evidence" value="ECO:0007669"/>
    <property type="project" value="InterPro"/>
</dbReference>
<keyword evidence="2" id="KW-0413">Isomerase</keyword>
<dbReference type="InterPro" id="IPR036843">
    <property type="entry name" value="KamE_N_sf"/>
</dbReference>
<accession>A0A1E3X8G0</accession>
<comment type="caution">
    <text evidence="2">The sequence shown here is derived from an EMBL/GenBank/DDBJ whole genome shotgun (WGS) entry which is preliminary data.</text>
</comment>
<feature type="domain" description="B12-binding" evidence="1">
    <location>
        <begin position="102"/>
        <end position="243"/>
    </location>
</feature>
<dbReference type="Gene3D" id="3.40.50.280">
    <property type="entry name" value="Cobalamin-binding domain"/>
    <property type="match status" value="1"/>
</dbReference>
<reference evidence="2 3" key="1">
    <citation type="submission" date="2016-07" db="EMBL/GenBank/DDBJ databases">
        <title>Draft genome of Scalindua rubra, obtained from a brine-seawater interface in the Red Sea, sheds light on salt adaptation in anammox bacteria.</title>
        <authorList>
            <person name="Speth D.R."/>
            <person name="Lagkouvardos I."/>
            <person name="Wang Y."/>
            <person name="Qian P.-Y."/>
            <person name="Dutilh B.E."/>
            <person name="Jetten M.S."/>
        </authorList>
    </citation>
    <scope>NUCLEOTIDE SEQUENCE [LARGE SCALE GENOMIC DNA]</scope>
    <source>
        <strain evidence="2">BSI-1</strain>
    </source>
</reference>
<dbReference type="PATRIC" id="fig|1872076.5.peg.3494"/>
<dbReference type="InterPro" id="IPR028991">
    <property type="entry name" value="KamE_N"/>
</dbReference>
<name>A0A1E3X8G0_9BACT</name>
<dbReference type="SUPFAM" id="SSF52242">
    <property type="entry name" value="Cobalamin (vitamin B12)-binding domain"/>
    <property type="match status" value="1"/>
</dbReference>
<dbReference type="AlphaFoldDB" id="A0A1E3X8G0"/>
<evidence type="ECO:0000313" key="3">
    <source>
        <dbReference type="Proteomes" id="UP000094056"/>
    </source>
</evidence>
<sequence>MHIRPYGDTLNDGSMQLSFTLPVNESEKAREAARLFVLKLGFLTCEVVHSEAIADGYTFFLVYGKTDTSIDYNNVVVDKTHKEDSLGFDDINDFIKNKIGRKIVIVGACTGTDAHTVCLDAIMNMKGYNHHYGLERYPMIQSYNLGAQVPNAELIEFAKQVKADAILVSQVVTQRDIHIKNMTNFIEILKKEGIRDDFIVVAGGPKISNKLATELGFDAGFGRGTYAEHVGTFIVRRIAGKDK</sequence>
<dbReference type="GO" id="GO:0031419">
    <property type="term" value="F:cobalamin binding"/>
    <property type="evidence" value="ECO:0007669"/>
    <property type="project" value="InterPro"/>
</dbReference>
<proteinExistence type="predicted"/>
<dbReference type="EC" id="5.4.3.4" evidence="2"/>
<organism evidence="2 3">
    <name type="scientific">Candidatus Scalindua rubra</name>
    <dbReference type="NCBI Taxonomy" id="1872076"/>
    <lineage>
        <taxon>Bacteria</taxon>
        <taxon>Pseudomonadati</taxon>
        <taxon>Planctomycetota</taxon>
        <taxon>Candidatus Brocadiia</taxon>
        <taxon>Candidatus Brocadiales</taxon>
        <taxon>Candidatus Scalinduaceae</taxon>
        <taxon>Candidatus Scalindua</taxon>
    </lineage>
</organism>
<dbReference type="Pfam" id="PF02310">
    <property type="entry name" value="B12-binding"/>
    <property type="match status" value="1"/>
</dbReference>
<protein>
    <submittedName>
        <fullName evidence="2">D-lysine 5,6-aminomutase beta subunit</fullName>
        <ecNumber evidence="2">5.4.3.4</ecNumber>
    </submittedName>
</protein>
<dbReference type="EMBL" id="MAYW01000087">
    <property type="protein sequence ID" value="ODS31908.1"/>
    <property type="molecule type" value="Genomic_DNA"/>
</dbReference>
<dbReference type="PROSITE" id="PS51332">
    <property type="entry name" value="B12_BINDING"/>
    <property type="match status" value="1"/>
</dbReference>
<dbReference type="SUPFAM" id="SSF117778">
    <property type="entry name" value="D-lysine 5,6-aminomutase beta subunit KamE, N-terminal domain"/>
    <property type="match status" value="1"/>
</dbReference>
<dbReference type="Proteomes" id="UP000094056">
    <property type="component" value="Unassembled WGS sequence"/>
</dbReference>
<dbReference type="GO" id="GO:0016853">
    <property type="term" value="F:isomerase activity"/>
    <property type="evidence" value="ECO:0007669"/>
    <property type="project" value="UniProtKB-KW"/>
</dbReference>
<dbReference type="Pfam" id="PF16554">
    <property type="entry name" value="OAM_dimer"/>
    <property type="match status" value="1"/>
</dbReference>
<gene>
    <name evidence="2" type="primary">kamE</name>
    <name evidence="2" type="ORF">SCARUB_02951</name>
</gene>
<evidence type="ECO:0000259" key="1">
    <source>
        <dbReference type="PROSITE" id="PS51332"/>
    </source>
</evidence>
<dbReference type="InterPro" id="IPR036724">
    <property type="entry name" value="Cobalamin-bd_sf"/>
</dbReference>
<dbReference type="GO" id="GO:0046872">
    <property type="term" value="F:metal ion binding"/>
    <property type="evidence" value="ECO:0007669"/>
    <property type="project" value="InterPro"/>
</dbReference>
<dbReference type="Gene3D" id="3.30.30.60">
    <property type="entry name" value="D-lysine 5,6-aminomutase beta subunit KamE, N-terminal domain"/>
    <property type="match status" value="1"/>
</dbReference>
<evidence type="ECO:0000313" key="2">
    <source>
        <dbReference type="EMBL" id="ODS31908.1"/>
    </source>
</evidence>
<dbReference type="InterPro" id="IPR006158">
    <property type="entry name" value="Cobalamin-bd"/>
</dbReference>